<dbReference type="EMBL" id="GGEC01089813">
    <property type="protein sequence ID" value="MBX70297.1"/>
    <property type="molecule type" value="Transcribed_RNA"/>
</dbReference>
<protein>
    <submittedName>
        <fullName evidence="1">Uncharacterized protein</fullName>
    </submittedName>
</protein>
<proteinExistence type="predicted"/>
<name>A0A2P2QTH8_RHIMU</name>
<organism evidence="1">
    <name type="scientific">Rhizophora mucronata</name>
    <name type="common">Asiatic mangrove</name>
    <dbReference type="NCBI Taxonomy" id="61149"/>
    <lineage>
        <taxon>Eukaryota</taxon>
        <taxon>Viridiplantae</taxon>
        <taxon>Streptophyta</taxon>
        <taxon>Embryophyta</taxon>
        <taxon>Tracheophyta</taxon>
        <taxon>Spermatophyta</taxon>
        <taxon>Magnoliopsida</taxon>
        <taxon>eudicotyledons</taxon>
        <taxon>Gunneridae</taxon>
        <taxon>Pentapetalae</taxon>
        <taxon>rosids</taxon>
        <taxon>fabids</taxon>
        <taxon>Malpighiales</taxon>
        <taxon>Rhizophoraceae</taxon>
        <taxon>Rhizophora</taxon>
    </lineage>
</organism>
<reference evidence="1" key="1">
    <citation type="submission" date="2018-02" db="EMBL/GenBank/DDBJ databases">
        <title>Rhizophora mucronata_Transcriptome.</title>
        <authorList>
            <person name="Meera S.P."/>
            <person name="Sreeshan A."/>
            <person name="Augustine A."/>
        </authorList>
    </citation>
    <scope>NUCLEOTIDE SEQUENCE</scope>
    <source>
        <tissue evidence="1">Leaf</tissue>
    </source>
</reference>
<sequence>MHNCMSTIHPICEPINKVSFIQGQNCTFSHINC</sequence>
<evidence type="ECO:0000313" key="1">
    <source>
        <dbReference type="EMBL" id="MBX70297.1"/>
    </source>
</evidence>
<dbReference type="AlphaFoldDB" id="A0A2P2QTH8"/>
<accession>A0A2P2QTH8</accession>